<dbReference type="AlphaFoldDB" id="A0A2J6SSU1"/>
<evidence type="ECO:0000313" key="2">
    <source>
        <dbReference type="EMBL" id="PMD53844.1"/>
    </source>
</evidence>
<dbReference type="Proteomes" id="UP000235371">
    <property type="component" value="Unassembled WGS sequence"/>
</dbReference>
<dbReference type="InParanoid" id="A0A2J6SSU1"/>
<dbReference type="RefSeq" id="XP_024730748.1">
    <property type="nucleotide sequence ID" value="XM_024881292.1"/>
</dbReference>
<gene>
    <name evidence="2" type="ORF">K444DRAFT_618324</name>
</gene>
<dbReference type="EMBL" id="KZ613866">
    <property type="protein sequence ID" value="PMD53844.1"/>
    <property type="molecule type" value="Genomic_DNA"/>
</dbReference>
<evidence type="ECO:0000256" key="1">
    <source>
        <dbReference type="SAM" id="Phobius"/>
    </source>
</evidence>
<sequence>MIKANKAIAPATGINSVAEGLGMGLTSSIVGSINVSSLLGGATDPSTINTAALSLAQGLGGGASQSLGLKAVSNGIFNTSGLSGIAGNLGQGLSTSFLGGVDLTKVVGMVGGNTTLSGAQTNQAVLSLAQGLGSGAVSALKLSSKPADNSSFNTDGLNGIAGNFGQGLSTSALSNLSLTSLTAMMGNSSLTSMFSNINLTSAFSSANLLAAASGLGSGLAEGAVVGLGFQNDSGVPATTGGTASVGPIVQTFAKGLSESFLANGTLTKAVSSLAGATGKTSTGGGIGGLSLSSLPIGKVAAGFAVGLVDGAQSSIENAGGIGGVFNMPPSDTVGMMAMPTVSNFDDGVGGAATGFGTGLGSELTKGLLQAFGKPPLNSTSPASNGTASANSTMIAAKRSIRGLSVTKRSTVVTGLKRQSQTLMAPSKLDLMMLNTTIDPILQSGIDILGCQGVGGIATIGLSLLQSGKISLGSFGNLTSSFSSLTNQTYTIKEGGNTYTANLANKDITQGITLNGQPVVRAVTLIVLHVILAINTYVFALPTIILLNTARNIAVMSGRMQFLSNAPRWQLLIGVILVVPGSLLTLIFGVLGEGQRSHFVSAHGVMGLILVLLTLASAGLAPVRYRAPAINLAHKFNLLLVMILSVAVVITAFLDISSISICATQFLPQAIFVFIGFLLAIPYLTVLGAVATEMGLKRWFVEREVGDVYSGFGGEKGKVEVEESGFQVGDLREKQIRGMAGMIGRPHNSISKPVAGGRL</sequence>
<evidence type="ECO:0008006" key="4">
    <source>
        <dbReference type="Google" id="ProtNLM"/>
    </source>
</evidence>
<keyword evidence="3" id="KW-1185">Reference proteome</keyword>
<organism evidence="2 3">
    <name type="scientific">Hyaloscypha bicolor E</name>
    <dbReference type="NCBI Taxonomy" id="1095630"/>
    <lineage>
        <taxon>Eukaryota</taxon>
        <taxon>Fungi</taxon>
        <taxon>Dikarya</taxon>
        <taxon>Ascomycota</taxon>
        <taxon>Pezizomycotina</taxon>
        <taxon>Leotiomycetes</taxon>
        <taxon>Helotiales</taxon>
        <taxon>Hyaloscyphaceae</taxon>
        <taxon>Hyaloscypha</taxon>
        <taxon>Hyaloscypha bicolor</taxon>
    </lineage>
</organism>
<keyword evidence="1" id="KW-0812">Transmembrane</keyword>
<dbReference type="GeneID" id="36589369"/>
<evidence type="ECO:0000313" key="3">
    <source>
        <dbReference type="Proteomes" id="UP000235371"/>
    </source>
</evidence>
<feature type="transmembrane region" description="Helical" evidence="1">
    <location>
        <begin position="525"/>
        <end position="549"/>
    </location>
</feature>
<feature type="transmembrane region" description="Helical" evidence="1">
    <location>
        <begin position="603"/>
        <end position="623"/>
    </location>
</feature>
<feature type="transmembrane region" description="Helical" evidence="1">
    <location>
        <begin position="635"/>
        <end position="653"/>
    </location>
</feature>
<reference evidence="2 3" key="1">
    <citation type="submission" date="2016-04" db="EMBL/GenBank/DDBJ databases">
        <title>A degradative enzymes factory behind the ericoid mycorrhizal symbiosis.</title>
        <authorList>
            <consortium name="DOE Joint Genome Institute"/>
            <person name="Martino E."/>
            <person name="Morin E."/>
            <person name="Grelet G."/>
            <person name="Kuo A."/>
            <person name="Kohler A."/>
            <person name="Daghino S."/>
            <person name="Barry K."/>
            <person name="Choi C."/>
            <person name="Cichocki N."/>
            <person name="Clum A."/>
            <person name="Copeland A."/>
            <person name="Hainaut M."/>
            <person name="Haridas S."/>
            <person name="Labutti K."/>
            <person name="Lindquist E."/>
            <person name="Lipzen A."/>
            <person name="Khouja H.-R."/>
            <person name="Murat C."/>
            <person name="Ohm R."/>
            <person name="Olson A."/>
            <person name="Spatafora J."/>
            <person name="Veneault-Fourrey C."/>
            <person name="Henrissat B."/>
            <person name="Grigoriev I."/>
            <person name="Martin F."/>
            <person name="Perotto S."/>
        </authorList>
    </citation>
    <scope>NUCLEOTIDE SEQUENCE [LARGE SCALE GENOMIC DNA]</scope>
    <source>
        <strain evidence="2 3">E</strain>
    </source>
</reference>
<dbReference type="OrthoDB" id="5148443at2759"/>
<feature type="transmembrane region" description="Helical" evidence="1">
    <location>
        <begin position="665"/>
        <end position="689"/>
    </location>
</feature>
<keyword evidence="1" id="KW-1133">Transmembrane helix</keyword>
<feature type="transmembrane region" description="Helical" evidence="1">
    <location>
        <begin position="570"/>
        <end position="591"/>
    </location>
</feature>
<protein>
    <recommendedName>
        <fullName evidence="4">Cytochrome b561 domain-containing protein</fullName>
    </recommendedName>
</protein>
<keyword evidence="1" id="KW-0472">Membrane</keyword>
<accession>A0A2J6SSU1</accession>
<name>A0A2J6SSU1_9HELO</name>
<proteinExistence type="predicted"/>